<keyword evidence="8 10" id="KW-0333">Golgi apparatus</keyword>
<evidence type="ECO:0000256" key="11">
    <source>
        <dbReference type="SAM" id="MobiDB-lite"/>
    </source>
</evidence>
<dbReference type="PANTHER" id="PTHR11214">
    <property type="entry name" value="BETA-1,3-N-ACETYLGLUCOSAMINYLTRANSFERASE"/>
    <property type="match status" value="1"/>
</dbReference>
<evidence type="ECO:0000256" key="4">
    <source>
        <dbReference type="ARBA" id="ARBA00022679"/>
    </source>
</evidence>
<evidence type="ECO:0000313" key="13">
    <source>
        <dbReference type="WBParaSite" id="MBELARI_LOCUS19246"/>
    </source>
</evidence>
<evidence type="ECO:0000256" key="1">
    <source>
        <dbReference type="ARBA" id="ARBA00004323"/>
    </source>
</evidence>
<accession>A0AAF3EYF2</accession>
<keyword evidence="7 10" id="KW-1133">Transmembrane helix</keyword>
<dbReference type="GO" id="GO:0006493">
    <property type="term" value="P:protein O-linked glycosylation"/>
    <property type="evidence" value="ECO:0007669"/>
    <property type="project" value="TreeGrafter"/>
</dbReference>
<evidence type="ECO:0000256" key="7">
    <source>
        <dbReference type="ARBA" id="ARBA00022989"/>
    </source>
</evidence>
<evidence type="ECO:0000256" key="3">
    <source>
        <dbReference type="ARBA" id="ARBA00022676"/>
    </source>
</evidence>
<keyword evidence="3 10" id="KW-0328">Glycosyltransferase</keyword>
<dbReference type="InterPro" id="IPR002659">
    <property type="entry name" value="Glyco_trans_31"/>
</dbReference>
<evidence type="ECO:0000256" key="6">
    <source>
        <dbReference type="ARBA" id="ARBA00022968"/>
    </source>
</evidence>
<dbReference type="Pfam" id="PF01762">
    <property type="entry name" value="Galactosyl_T"/>
    <property type="match status" value="1"/>
</dbReference>
<dbReference type="GO" id="GO:0000139">
    <property type="term" value="C:Golgi membrane"/>
    <property type="evidence" value="ECO:0007669"/>
    <property type="project" value="UniProtKB-SubCell"/>
</dbReference>
<evidence type="ECO:0000313" key="12">
    <source>
        <dbReference type="Proteomes" id="UP000887575"/>
    </source>
</evidence>
<feature type="region of interest" description="Disordered" evidence="11">
    <location>
        <begin position="1"/>
        <end position="33"/>
    </location>
</feature>
<reference evidence="13" key="1">
    <citation type="submission" date="2024-02" db="UniProtKB">
        <authorList>
            <consortium name="WormBaseParasite"/>
        </authorList>
    </citation>
    <scope>IDENTIFICATION</scope>
</reference>
<feature type="compositionally biased region" description="Polar residues" evidence="11">
    <location>
        <begin position="1"/>
        <end position="13"/>
    </location>
</feature>
<evidence type="ECO:0000256" key="9">
    <source>
        <dbReference type="ARBA" id="ARBA00023136"/>
    </source>
</evidence>
<keyword evidence="4" id="KW-0808">Transferase</keyword>
<name>A0AAF3EYF2_9BILA</name>
<evidence type="ECO:0000256" key="5">
    <source>
        <dbReference type="ARBA" id="ARBA00022692"/>
    </source>
</evidence>
<keyword evidence="6 10" id="KW-0735">Signal-anchor</keyword>
<dbReference type="Gene3D" id="3.90.550.50">
    <property type="match status" value="1"/>
</dbReference>
<sequence length="485" mass="55354">MQEQCTDGPSSARGQPAPKKFPDGPPAESYQKKRFSVPAKLAPIVKAGGERRVTLVRPCESFREAKEKHAIHFGYAALNTEFNDSDPTCSNDSGCSVFTIFTGEEQRHTVCQQPVGPQADLFISTLSDKSKSQLKKFLDNTPRQDNEYFVWVRETSSQVVTVLSIKTLENHLKSKSGIRRVKWRHLSAERLSIYRYSLPSIGGKGARVRECVFGHRKLCLLFIWLLFVLLICITVVIGSTNGNDLALNGTNYAHQHHNLNRCNETFLLSVILSSPSNFDIRQTIRNTWASRNQDEFRSGSIQTIFLIGSGDLLEKRLLEREADDHRDILMVSFQDTYRNLVLKSLSLLYYHEHFCQARFLLKIDDDVVFSFPRFMHFFNDTTILDQSAAIYGKVWNHSRPERDPRHRWYISLSAYTAENLPPFCSGPSYVMNRQAVHALLNKTQSVEDVFITGILAEYVGVKRVQMNRSIFPRNYSGVVGFKLLL</sequence>
<organism evidence="12 13">
    <name type="scientific">Mesorhabditis belari</name>
    <dbReference type="NCBI Taxonomy" id="2138241"/>
    <lineage>
        <taxon>Eukaryota</taxon>
        <taxon>Metazoa</taxon>
        <taxon>Ecdysozoa</taxon>
        <taxon>Nematoda</taxon>
        <taxon>Chromadorea</taxon>
        <taxon>Rhabditida</taxon>
        <taxon>Rhabditina</taxon>
        <taxon>Rhabditomorpha</taxon>
        <taxon>Rhabditoidea</taxon>
        <taxon>Rhabditidae</taxon>
        <taxon>Mesorhabditinae</taxon>
        <taxon>Mesorhabditis</taxon>
    </lineage>
</organism>
<comment type="similarity">
    <text evidence="2 10">Belongs to the glycosyltransferase 31 family.</text>
</comment>
<feature type="transmembrane region" description="Helical" evidence="10">
    <location>
        <begin position="218"/>
        <end position="238"/>
    </location>
</feature>
<dbReference type="AlphaFoldDB" id="A0AAF3EYF2"/>
<dbReference type="EC" id="2.4.1.-" evidence="10"/>
<evidence type="ECO:0000256" key="8">
    <source>
        <dbReference type="ARBA" id="ARBA00023034"/>
    </source>
</evidence>
<comment type="subcellular location">
    <subcellularLocation>
        <location evidence="1 10">Golgi apparatus membrane</location>
        <topology evidence="1 10">Single-pass type II membrane protein</topology>
    </subcellularLocation>
</comment>
<dbReference type="GO" id="GO:0016758">
    <property type="term" value="F:hexosyltransferase activity"/>
    <property type="evidence" value="ECO:0007669"/>
    <property type="project" value="InterPro"/>
</dbReference>
<evidence type="ECO:0000256" key="10">
    <source>
        <dbReference type="RuleBase" id="RU363063"/>
    </source>
</evidence>
<evidence type="ECO:0000256" key="2">
    <source>
        <dbReference type="ARBA" id="ARBA00008661"/>
    </source>
</evidence>
<keyword evidence="5 10" id="KW-0812">Transmembrane</keyword>
<dbReference type="PANTHER" id="PTHR11214:SF391">
    <property type="entry name" value="BETA-1,3-GALACTOSYLTRANSFERASE BRE-2-RELATED"/>
    <property type="match status" value="1"/>
</dbReference>
<protein>
    <recommendedName>
        <fullName evidence="10">Hexosyltransferase</fullName>
        <ecNumber evidence="10">2.4.1.-</ecNumber>
    </recommendedName>
</protein>
<dbReference type="Proteomes" id="UP000887575">
    <property type="component" value="Unassembled WGS sequence"/>
</dbReference>
<keyword evidence="9 10" id="KW-0472">Membrane</keyword>
<proteinExistence type="inferred from homology"/>
<dbReference type="WBParaSite" id="MBELARI_LOCUS19246">
    <property type="protein sequence ID" value="MBELARI_LOCUS19246"/>
    <property type="gene ID" value="MBELARI_LOCUS19246"/>
</dbReference>
<keyword evidence="12" id="KW-1185">Reference proteome</keyword>